<accession>A0A841FVE6</accession>
<sequence length="119" mass="12444">MATPGRFRTAAALARNAASVESGLASFTTAFITRFTADGELFDKILAVDVNVFWTGAATAEPAAVAGLPAPGGCLVLCFDPPSGQRREMFAEHLSAGGFDNTRIPYGDTLLVVRATPRP</sequence>
<keyword evidence="2" id="KW-1185">Reference proteome</keyword>
<protein>
    <recommendedName>
        <fullName evidence="3">O-methyltransferase domain-containing protein</fullName>
    </recommendedName>
</protein>
<dbReference type="RefSeq" id="WP_184789316.1">
    <property type="nucleotide sequence ID" value="NZ_BONT01000030.1"/>
</dbReference>
<reference evidence="1 2" key="1">
    <citation type="submission" date="2020-08" db="EMBL/GenBank/DDBJ databases">
        <title>Genomic Encyclopedia of Type Strains, Phase IV (KMG-IV): sequencing the most valuable type-strain genomes for metagenomic binning, comparative biology and taxonomic classification.</title>
        <authorList>
            <person name="Goeker M."/>
        </authorList>
    </citation>
    <scope>NUCLEOTIDE SEQUENCE [LARGE SCALE GENOMIC DNA]</scope>
    <source>
        <strain evidence="1 2">YIM 65646</strain>
    </source>
</reference>
<organism evidence="1 2">
    <name type="scientific">Phytomonospora endophytica</name>
    <dbReference type="NCBI Taxonomy" id="714109"/>
    <lineage>
        <taxon>Bacteria</taxon>
        <taxon>Bacillati</taxon>
        <taxon>Actinomycetota</taxon>
        <taxon>Actinomycetes</taxon>
        <taxon>Micromonosporales</taxon>
        <taxon>Micromonosporaceae</taxon>
        <taxon>Phytomonospora</taxon>
    </lineage>
</organism>
<dbReference type="EMBL" id="JACHGT010000009">
    <property type="protein sequence ID" value="MBB6036469.1"/>
    <property type="molecule type" value="Genomic_DNA"/>
</dbReference>
<comment type="caution">
    <text evidence="1">The sequence shown here is derived from an EMBL/GenBank/DDBJ whole genome shotgun (WGS) entry which is preliminary data.</text>
</comment>
<gene>
    <name evidence="1" type="ORF">HNR73_004340</name>
</gene>
<evidence type="ECO:0008006" key="3">
    <source>
        <dbReference type="Google" id="ProtNLM"/>
    </source>
</evidence>
<evidence type="ECO:0000313" key="2">
    <source>
        <dbReference type="Proteomes" id="UP000548476"/>
    </source>
</evidence>
<dbReference type="Proteomes" id="UP000548476">
    <property type="component" value="Unassembled WGS sequence"/>
</dbReference>
<proteinExistence type="predicted"/>
<dbReference type="AlphaFoldDB" id="A0A841FVE6"/>
<name>A0A841FVE6_9ACTN</name>
<evidence type="ECO:0000313" key="1">
    <source>
        <dbReference type="EMBL" id="MBB6036469.1"/>
    </source>
</evidence>